<dbReference type="InterPro" id="IPR055860">
    <property type="entry name" value="DUF7437"/>
</dbReference>
<proteinExistence type="predicted"/>
<dbReference type="EMBL" id="CP096019">
    <property type="protein sequence ID" value="UPM41747.1"/>
    <property type="molecule type" value="Genomic_DNA"/>
</dbReference>
<dbReference type="KEGG" id="haad:MW046_07035"/>
<dbReference type="Proteomes" id="UP000831768">
    <property type="component" value="Chromosome"/>
</dbReference>
<organism evidence="2 3">
    <name type="scientific">Halocatena salina</name>
    <dbReference type="NCBI Taxonomy" id="2934340"/>
    <lineage>
        <taxon>Archaea</taxon>
        <taxon>Methanobacteriati</taxon>
        <taxon>Methanobacteriota</taxon>
        <taxon>Stenosarchaea group</taxon>
        <taxon>Halobacteria</taxon>
        <taxon>Halobacteriales</taxon>
        <taxon>Natronomonadaceae</taxon>
        <taxon>Halocatena</taxon>
    </lineage>
</organism>
<gene>
    <name evidence="2" type="ORF">MW046_07035</name>
</gene>
<evidence type="ECO:0000313" key="3">
    <source>
        <dbReference type="Proteomes" id="UP000831768"/>
    </source>
</evidence>
<protein>
    <recommendedName>
        <fullName evidence="1">DUF7437 domain-containing protein</fullName>
    </recommendedName>
</protein>
<accession>A0A8U0A186</accession>
<reference evidence="2" key="1">
    <citation type="submission" date="2022-04" db="EMBL/GenBank/DDBJ databases">
        <title>Halocatena sp. nov., isolated from a salt lake.</title>
        <authorList>
            <person name="Cui H.-L."/>
        </authorList>
    </citation>
    <scope>NUCLEOTIDE SEQUENCE</scope>
    <source>
        <strain evidence="2">AD-1</strain>
    </source>
</reference>
<feature type="domain" description="DUF7437" evidence="1">
    <location>
        <begin position="73"/>
        <end position="137"/>
    </location>
</feature>
<dbReference type="RefSeq" id="WP_247992427.1">
    <property type="nucleotide sequence ID" value="NZ_CP096019.1"/>
</dbReference>
<dbReference type="AlphaFoldDB" id="A0A8U0A186"/>
<keyword evidence="3" id="KW-1185">Reference proteome</keyword>
<name>A0A8U0A186_9EURY</name>
<evidence type="ECO:0000313" key="2">
    <source>
        <dbReference type="EMBL" id="UPM41747.1"/>
    </source>
</evidence>
<evidence type="ECO:0000259" key="1">
    <source>
        <dbReference type="Pfam" id="PF24218"/>
    </source>
</evidence>
<sequence>MDGHTIAQRDERVFPNRRCTTHSLRQTALVEVREEGRERHYRTEPFKVGIITAGEPQLTMIIPTIIAAIGQQVADDDVSQFVEEYGVERLINVVAYVKPYIDGRMTERLATRELDLPTIVGTTILIALEDTVREMQELDPFFGDLRDATEDDGRQPSHEIQFDDNTRVVFEQNESE</sequence>
<dbReference type="Pfam" id="PF24218">
    <property type="entry name" value="DUF7437"/>
    <property type="match status" value="1"/>
</dbReference>
<dbReference type="GeneID" id="71927788"/>